<keyword evidence="3" id="KW-1185">Reference proteome</keyword>
<accession>A0A011QPX3</accession>
<reference evidence="2" key="1">
    <citation type="submission" date="2014-02" db="EMBL/GenBank/DDBJ databases">
        <title>Expanding our view of genomic diversity in Candidatus Accumulibacter clades.</title>
        <authorList>
            <person name="Skennerton C.T."/>
            <person name="Barr J.J."/>
            <person name="Slater F.R."/>
            <person name="Bond P.L."/>
            <person name="Tyson G.W."/>
        </authorList>
    </citation>
    <scope>NUCLEOTIDE SEQUENCE [LARGE SCALE GENOMIC DNA]</scope>
</reference>
<sequence length="66" mass="6759">MGERQIGLEPARAAAHRLPPATAHAQVRGLADGGPQTCADGNANSLDAAGATTETRVPVHAWTTLM</sequence>
<comment type="caution">
    <text evidence="2">The sequence shown here is derived from an EMBL/GenBank/DDBJ whole genome shotgun (WGS) entry which is preliminary data.</text>
</comment>
<name>A0A011QPX3_ACCRE</name>
<evidence type="ECO:0000256" key="1">
    <source>
        <dbReference type="SAM" id="MobiDB-lite"/>
    </source>
</evidence>
<gene>
    <name evidence="2" type="ORF">AW11_00179</name>
</gene>
<dbReference type="AlphaFoldDB" id="A0A011QPX3"/>
<feature type="region of interest" description="Disordered" evidence="1">
    <location>
        <begin position="1"/>
        <end position="54"/>
    </location>
</feature>
<dbReference type="EMBL" id="JEMY01000002">
    <property type="protein sequence ID" value="EXI91135.1"/>
    <property type="molecule type" value="Genomic_DNA"/>
</dbReference>
<feature type="compositionally biased region" description="Low complexity" evidence="1">
    <location>
        <begin position="10"/>
        <end position="25"/>
    </location>
</feature>
<organism evidence="2 3">
    <name type="scientific">Accumulibacter regalis</name>
    <dbReference type="NCBI Taxonomy" id="522306"/>
    <lineage>
        <taxon>Bacteria</taxon>
        <taxon>Pseudomonadati</taxon>
        <taxon>Pseudomonadota</taxon>
        <taxon>Betaproteobacteria</taxon>
        <taxon>Candidatus Accumulibacter</taxon>
    </lineage>
</organism>
<evidence type="ECO:0000313" key="3">
    <source>
        <dbReference type="Proteomes" id="UP000022141"/>
    </source>
</evidence>
<evidence type="ECO:0000313" key="2">
    <source>
        <dbReference type="EMBL" id="EXI91135.1"/>
    </source>
</evidence>
<protein>
    <submittedName>
        <fullName evidence="2">Uncharacterized protein</fullName>
    </submittedName>
</protein>
<dbReference type="Proteomes" id="UP000022141">
    <property type="component" value="Unassembled WGS sequence"/>
</dbReference>
<proteinExistence type="predicted"/>